<comment type="caution">
    <text evidence="1">The sequence shown here is derived from an EMBL/GenBank/DDBJ whole genome shotgun (WGS) entry which is preliminary data.</text>
</comment>
<keyword evidence="2" id="KW-1185">Reference proteome</keyword>
<dbReference type="InParanoid" id="A0A2P5FE54"/>
<proteinExistence type="predicted"/>
<reference evidence="2" key="1">
    <citation type="submission" date="2016-06" db="EMBL/GenBank/DDBJ databases">
        <title>Parallel loss of symbiosis genes in relatives of nitrogen-fixing non-legume Parasponia.</title>
        <authorList>
            <person name="Van Velzen R."/>
            <person name="Holmer R."/>
            <person name="Bu F."/>
            <person name="Rutten L."/>
            <person name="Van Zeijl A."/>
            <person name="Liu W."/>
            <person name="Santuari L."/>
            <person name="Cao Q."/>
            <person name="Sharma T."/>
            <person name="Shen D."/>
            <person name="Roswanjaya Y."/>
            <person name="Wardhani T."/>
            <person name="Kalhor M.S."/>
            <person name="Jansen J."/>
            <person name="Van den Hoogen J."/>
            <person name="Gungor B."/>
            <person name="Hartog M."/>
            <person name="Hontelez J."/>
            <person name="Verver J."/>
            <person name="Yang W.-C."/>
            <person name="Schijlen E."/>
            <person name="Repin R."/>
            <person name="Schilthuizen M."/>
            <person name="Schranz E."/>
            <person name="Heidstra R."/>
            <person name="Miyata K."/>
            <person name="Fedorova E."/>
            <person name="Kohlen W."/>
            <person name="Bisseling T."/>
            <person name="Smit S."/>
            <person name="Geurts R."/>
        </authorList>
    </citation>
    <scope>NUCLEOTIDE SEQUENCE [LARGE SCALE GENOMIC DNA]</scope>
    <source>
        <strain evidence="2">cv. RG33-2</strain>
    </source>
</reference>
<protein>
    <submittedName>
        <fullName evidence="1">Uncharacterized protein</fullName>
    </submittedName>
</protein>
<evidence type="ECO:0000313" key="2">
    <source>
        <dbReference type="Proteomes" id="UP000237000"/>
    </source>
</evidence>
<name>A0A2P5FE54_TREOI</name>
<evidence type="ECO:0000313" key="1">
    <source>
        <dbReference type="EMBL" id="PON96046.1"/>
    </source>
</evidence>
<dbReference type="AlphaFoldDB" id="A0A2P5FE54"/>
<sequence>MSSAAAHLPLYPAGFVVVFPLEDCETMVSKVSSIHHELLPKHGSSFPIAKSATMIAVKLGSVSYPTIFECEIRHILRSIGVVDMSRGRLLHVL</sequence>
<dbReference type="Proteomes" id="UP000237000">
    <property type="component" value="Unassembled WGS sequence"/>
</dbReference>
<gene>
    <name evidence="1" type="ORF">TorRG33x02_082940</name>
</gene>
<dbReference type="EMBL" id="JXTC01000041">
    <property type="protein sequence ID" value="PON96046.1"/>
    <property type="molecule type" value="Genomic_DNA"/>
</dbReference>
<dbReference type="OrthoDB" id="10317227at2759"/>
<accession>A0A2P5FE54</accession>
<organism evidence="1 2">
    <name type="scientific">Trema orientale</name>
    <name type="common">Charcoal tree</name>
    <name type="synonym">Celtis orientalis</name>
    <dbReference type="NCBI Taxonomy" id="63057"/>
    <lineage>
        <taxon>Eukaryota</taxon>
        <taxon>Viridiplantae</taxon>
        <taxon>Streptophyta</taxon>
        <taxon>Embryophyta</taxon>
        <taxon>Tracheophyta</taxon>
        <taxon>Spermatophyta</taxon>
        <taxon>Magnoliopsida</taxon>
        <taxon>eudicotyledons</taxon>
        <taxon>Gunneridae</taxon>
        <taxon>Pentapetalae</taxon>
        <taxon>rosids</taxon>
        <taxon>fabids</taxon>
        <taxon>Rosales</taxon>
        <taxon>Cannabaceae</taxon>
        <taxon>Trema</taxon>
    </lineage>
</organism>